<feature type="compositionally biased region" description="Low complexity" evidence="6">
    <location>
        <begin position="201"/>
        <end position="210"/>
    </location>
</feature>
<evidence type="ECO:0000313" key="8">
    <source>
        <dbReference type="EMBL" id="AFP62578.1"/>
    </source>
</evidence>
<sequence length="693" mass="78015">MSRAGSDILAVLRGLQMVLEQMQREHRELSRHLWANSSIRELLEENLRLGKEYLQKTGENPTEELKKLQELLKETRERSCVVVEGVKQLTAAKIATDFKMTQIQMPSFSAGEKMMSGRQAHKQMTNATVDYQPVNTKEGKTSTPFNAAGKIDAANLDVSSITLKEMEEILSRRLEIRKRESMETQQKKETRNEATKPSENTATAATSSSAPVSESMKSDTEYVKNVLSFVAGAPAASGDASTATSQIELPSLTQVSKQRKVPSSRIGRMASFGGLFAGLGIGTINELTKGALGLGGSTNVKDALLSPANADRIVDTLCKVRGAALKIGQILSIQDSKVVSPQLAKAFERVRQSADYMPDWQVERVMNTELGPQWRDLFKSFEDKPFAAASIGQVHRGVLQNGMQVAVKIQYPGVAKSIESDIDNLVGMLKVWDVFPKGFFIDNLVKVAKRELNWEVDYTREADYTEKFKEMIAPYGEYYAPLVIRDITTSSVLTTELVPGVPLDKCFEMSYDHRRHIGESVLKLCLRELFEFQCMQTDPNWSNFLYDAPSRRLMLIDFGSTRFYQKEFIKKYRSIIMCAVNNDRQGVLEISREMGFLTSYETKLMEEAHVDAVMILGEMFRCEGEFDFGKQNTTERLANLVPTMVAHRLCPPPEEIYSIHRKLSGIFLLCSRLNIRLECRPLYDEIVVGKFRE</sequence>
<evidence type="ECO:0000256" key="6">
    <source>
        <dbReference type="SAM" id="MobiDB-lite"/>
    </source>
</evidence>
<name>T1PGY0_MUSDO</name>
<dbReference type="SUPFAM" id="SSF56112">
    <property type="entry name" value="Protein kinase-like (PK-like)"/>
    <property type="match status" value="1"/>
</dbReference>
<dbReference type="VEuPathDB" id="VectorBase:MDOA006015"/>
<dbReference type="Gene3D" id="1.10.510.10">
    <property type="entry name" value="Transferase(Phosphotransferase) domain 1"/>
    <property type="match status" value="1"/>
</dbReference>
<dbReference type="GO" id="GO:0005524">
    <property type="term" value="F:ATP binding"/>
    <property type="evidence" value="ECO:0007669"/>
    <property type="project" value="UniProtKB-KW"/>
</dbReference>
<dbReference type="GO" id="GO:0016740">
    <property type="term" value="F:transferase activity"/>
    <property type="evidence" value="ECO:0007669"/>
    <property type="project" value="UniProtKB-KW"/>
</dbReference>
<feature type="compositionally biased region" description="Basic and acidic residues" evidence="6">
    <location>
        <begin position="180"/>
        <end position="196"/>
    </location>
</feature>
<dbReference type="PANTHER" id="PTHR43851:SF3">
    <property type="entry name" value="COENZYME Q8"/>
    <property type="match status" value="1"/>
</dbReference>
<proteinExistence type="evidence at transcript level"/>
<dbReference type="PANTHER" id="PTHR43851">
    <property type="match status" value="1"/>
</dbReference>
<reference evidence="8" key="1">
    <citation type="submission" date="2012-08" db="EMBL/GenBank/DDBJ databases">
        <title>Transcriptome of adult Musca domestica launches a platform for comparative house fly gene expression and characterization of differential gene expression among resistant and susceptible house flies.</title>
        <authorList>
            <person name="Liu N."/>
            <person name="Zhang L."/>
            <person name="Li M."/>
            <person name="Reid W."/>
        </authorList>
    </citation>
    <scope>NUCLEOTIDE SEQUENCE</scope>
    <source>
        <strain evidence="8">ALHF</strain>
        <tissue evidence="8">Whole body</tissue>
    </source>
</reference>
<dbReference type="InterPro" id="IPR034646">
    <property type="entry name" value="ADCK3_dom"/>
</dbReference>
<comment type="pathway">
    <text evidence="1">Cofactor biosynthesis; ubiquinone biosynthesis.</text>
</comment>
<protein>
    <submittedName>
        <fullName evidence="8">ABC1 family</fullName>
    </submittedName>
</protein>
<dbReference type="Pfam" id="PF03109">
    <property type="entry name" value="ABC1"/>
    <property type="match status" value="1"/>
</dbReference>
<dbReference type="InterPro" id="IPR011009">
    <property type="entry name" value="Kinase-like_dom_sf"/>
</dbReference>
<dbReference type="EMBL" id="KA647949">
    <property type="protein sequence ID" value="AFP62578.1"/>
    <property type="molecule type" value="mRNA"/>
</dbReference>
<evidence type="ECO:0000256" key="4">
    <source>
        <dbReference type="ARBA" id="ARBA00022741"/>
    </source>
</evidence>
<evidence type="ECO:0000256" key="3">
    <source>
        <dbReference type="ARBA" id="ARBA00022679"/>
    </source>
</evidence>
<feature type="domain" description="ABC1 atypical kinase-like" evidence="7">
    <location>
        <begin position="350"/>
        <end position="590"/>
    </location>
</feature>
<keyword evidence="4" id="KW-0547">Nucleotide-binding</keyword>
<dbReference type="InterPro" id="IPR051409">
    <property type="entry name" value="Atypical_kinase_ADCK"/>
</dbReference>
<evidence type="ECO:0000256" key="2">
    <source>
        <dbReference type="ARBA" id="ARBA00009670"/>
    </source>
</evidence>
<evidence type="ECO:0000259" key="7">
    <source>
        <dbReference type="Pfam" id="PF03109"/>
    </source>
</evidence>
<feature type="region of interest" description="Disordered" evidence="6">
    <location>
        <begin position="180"/>
        <end position="216"/>
    </location>
</feature>
<organism evidence="8">
    <name type="scientific">Musca domestica</name>
    <name type="common">House fly</name>
    <dbReference type="NCBI Taxonomy" id="7370"/>
    <lineage>
        <taxon>Eukaryota</taxon>
        <taxon>Metazoa</taxon>
        <taxon>Ecdysozoa</taxon>
        <taxon>Arthropoda</taxon>
        <taxon>Hexapoda</taxon>
        <taxon>Insecta</taxon>
        <taxon>Pterygota</taxon>
        <taxon>Neoptera</taxon>
        <taxon>Endopterygota</taxon>
        <taxon>Diptera</taxon>
        <taxon>Brachycera</taxon>
        <taxon>Muscomorpha</taxon>
        <taxon>Muscoidea</taxon>
        <taxon>Muscidae</taxon>
        <taxon>Musca</taxon>
    </lineage>
</organism>
<dbReference type="VEuPathDB" id="VectorBase:MDOMA2_007502"/>
<comment type="similarity">
    <text evidence="2">Belongs to the protein kinase superfamily. ADCK protein kinase family.</text>
</comment>
<accession>T1PGY0</accession>
<dbReference type="InterPro" id="IPR004147">
    <property type="entry name" value="ABC1_dom"/>
</dbReference>
<dbReference type="CDD" id="cd13970">
    <property type="entry name" value="ABC1_ADCK3"/>
    <property type="match status" value="1"/>
</dbReference>
<evidence type="ECO:0000256" key="5">
    <source>
        <dbReference type="ARBA" id="ARBA00022840"/>
    </source>
</evidence>
<keyword evidence="3" id="KW-0808">Transferase</keyword>
<dbReference type="GO" id="GO:0006744">
    <property type="term" value="P:ubiquinone biosynthetic process"/>
    <property type="evidence" value="ECO:0007669"/>
    <property type="project" value="TreeGrafter"/>
</dbReference>
<dbReference type="AlphaFoldDB" id="T1PGY0"/>
<evidence type="ECO:0000256" key="1">
    <source>
        <dbReference type="ARBA" id="ARBA00004749"/>
    </source>
</evidence>
<keyword evidence="5" id="KW-0067">ATP-binding</keyword>